<dbReference type="HOGENOM" id="CLU_047278_0_0_1"/>
<dbReference type="AlphaFoldDB" id="S7Q7X8"/>
<sequence>MSNSSFTWSPDKQRVVVWTAVVPTIFSLVSAIVVLALALVVWRSPKTRPPPGRQTLRMLLWVQLMSLAYSGTYLGEVLITGPTKWCDAIIIIALFSNNFINFMIMLIPLHLQLVLVHSVRTDGFVHWYLVISLAASTMTALPGCITRIWGWDPETLICWISATNPRSRTAWEVGASYAWFVISTAVASVSTIVVLAHLVKHARSKVVRCEVTLGNSVSAGNANASSRRRHRGTSVVGNASIARRAAWRILFYPVVLVVVNTIAVAADFLVTRDGGISAYGTYAVWVASGAMYGFLPGAYAAIILFIDPSFSSALRTLFASQKRESLDSLEMGSRAPRT</sequence>
<dbReference type="GeneID" id="19303866"/>
<dbReference type="OrthoDB" id="3228752at2759"/>
<dbReference type="eggNOG" id="ENOG502R0U1">
    <property type="taxonomic scope" value="Eukaryota"/>
</dbReference>
<proteinExistence type="predicted"/>
<evidence type="ECO:0000256" key="1">
    <source>
        <dbReference type="SAM" id="Phobius"/>
    </source>
</evidence>
<gene>
    <name evidence="2" type="ORF">GLOTRDRAFT_137938</name>
</gene>
<accession>S7Q7X8</accession>
<feature type="transmembrane region" description="Helical" evidence="1">
    <location>
        <begin position="54"/>
        <end position="74"/>
    </location>
</feature>
<feature type="transmembrane region" description="Helical" evidence="1">
    <location>
        <begin position="177"/>
        <end position="199"/>
    </location>
</feature>
<evidence type="ECO:0008006" key="4">
    <source>
        <dbReference type="Google" id="ProtNLM"/>
    </source>
</evidence>
<keyword evidence="1" id="KW-0812">Transmembrane</keyword>
<feature type="transmembrane region" description="Helical" evidence="1">
    <location>
        <begin position="282"/>
        <end position="306"/>
    </location>
</feature>
<reference evidence="2 3" key="1">
    <citation type="journal article" date="2012" name="Science">
        <title>The Paleozoic origin of enzymatic lignin decomposition reconstructed from 31 fungal genomes.</title>
        <authorList>
            <person name="Floudas D."/>
            <person name="Binder M."/>
            <person name="Riley R."/>
            <person name="Barry K."/>
            <person name="Blanchette R.A."/>
            <person name="Henrissat B."/>
            <person name="Martinez A.T."/>
            <person name="Otillar R."/>
            <person name="Spatafora J.W."/>
            <person name="Yadav J.S."/>
            <person name="Aerts A."/>
            <person name="Benoit I."/>
            <person name="Boyd A."/>
            <person name="Carlson A."/>
            <person name="Copeland A."/>
            <person name="Coutinho P.M."/>
            <person name="de Vries R.P."/>
            <person name="Ferreira P."/>
            <person name="Findley K."/>
            <person name="Foster B."/>
            <person name="Gaskell J."/>
            <person name="Glotzer D."/>
            <person name="Gorecki P."/>
            <person name="Heitman J."/>
            <person name="Hesse C."/>
            <person name="Hori C."/>
            <person name="Igarashi K."/>
            <person name="Jurgens J.A."/>
            <person name="Kallen N."/>
            <person name="Kersten P."/>
            <person name="Kohler A."/>
            <person name="Kuees U."/>
            <person name="Kumar T.K.A."/>
            <person name="Kuo A."/>
            <person name="LaButti K."/>
            <person name="Larrondo L.F."/>
            <person name="Lindquist E."/>
            <person name="Ling A."/>
            <person name="Lombard V."/>
            <person name="Lucas S."/>
            <person name="Lundell T."/>
            <person name="Martin R."/>
            <person name="McLaughlin D.J."/>
            <person name="Morgenstern I."/>
            <person name="Morin E."/>
            <person name="Murat C."/>
            <person name="Nagy L.G."/>
            <person name="Nolan M."/>
            <person name="Ohm R.A."/>
            <person name="Patyshakuliyeva A."/>
            <person name="Rokas A."/>
            <person name="Ruiz-Duenas F.J."/>
            <person name="Sabat G."/>
            <person name="Salamov A."/>
            <person name="Samejima M."/>
            <person name="Schmutz J."/>
            <person name="Slot J.C."/>
            <person name="St John F."/>
            <person name="Stenlid J."/>
            <person name="Sun H."/>
            <person name="Sun S."/>
            <person name="Syed K."/>
            <person name="Tsang A."/>
            <person name="Wiebenga A."/>
            <person name="Young D."/>
            <person name="Pisabarro A."/>
            <person name="Eastwood D.C."/>
            <person name="Martin F."/>
            <person name="Cullen D."/>
            <person name="Grigoriev I.V."/>
            <person name="Hibbett D.S."/>
        </authorList>
    </citation>
    <scope>NUCLEOTIDE SEQUENCE [LARGE SCALE GENOMIC DNA]</scope>
    <source>
        <strain evidence="2 3">ATCC 11539</strain>
    </source>
</reference>
<evidence type="ECO:0000313" key="2">
    <source>
        <dbReference type="EMBL" id="EPQ56091.1"/>
    </source>
</evidence>
<protein>
    <recommendedName>
        <fullName evidence="4">G-protein coupled receptors family 1 profile domain-containing protein</fullName>
    </recommendedName>
</protein>
<keyword evidence="3" id="KW-1185">Reference proteome</keyword>
<dbReference type="KEGG" id="gtr:GLOTRDRAFT_137938"/>
<keyword evidence="1" id="KW-1133">Transmembrane helix</keyword>
<dbReference type="OMA" id="DPINDAC"/>
<feature type="transmembrane region" description="Helical" evidence="1">
    <location>
        <begin position="249"/>
        <end position="270"/>
    </location>
</feature>
<feature type="transmembrane region" description="Helical" evidence="1">
    <location>
        <begin position="20"/>
        <end position="42"/>
    </location>
</feature>
<organism evidence="2 3">
    <name type="scientific">Gloeophyllum trabeum (strain ATCC 11539 / FP-39264 / Madison 617)</name>
    <name type="common">Brown rot fungus</name>
    <dbReference type="NCBI Taxonomy" id="670483"/>
    <lineage>
        <taxon>Eukaryota</taxon>
        <taxon>Fungi</taxon>
        <taxon>Dikarya</taxon>
        <taxon>Basidiomycota</taxon>
        <taxon>Agaricomycotina</taxon>
        <taxon>Agaricomycetes</taxon>
        <taxon>Gloeophyllales</taxon>
        <taxon>Gloeophyllaceae</taxon>
        <taxon>Gloeophyllum</taxon>
    </lineage>
</organism>
<dbReference type="EMBL" id="KB469300">
    <property type="protein sequence ID" value="EPQ56091.1"/>
    <property type="molecule type" value="Genomic_DNA"/>
</dbReference>
<name>S7Q7X8_GLOTA</name>
<feature type="transmembrane region" description="Helical" evidence="1">
    <location>
        <begin position="127"/>
        <end position="149"/>
    </location>
</feature>
<feature type="transmembrane region" description="Helical" evidence="1">
    <location>
        <begin position="89"/>
        <end position="115"/>
    </location>
</feature>
<dbReference type="Proteomes" id="UP000030669">
    <property type="component" value="Unassembled WGS sequence"/>
</dbReference>
<keyword evidence="1" id="KW-0472">Membrane</keyword>
<evidence type="ECO:0000313" key="3">
    <source>
        <dbReference type="Proteomes" id="UP000030669"/>
    </source>
</evidence>
<dbReference type="RefSeq" id="XP_007864873.1">
    <property type="nucleotide sequence ID" value="XM_007866682.1"/>
</dbReference>